<feature type="domain" description="N-acetyltransferase" evidence="2">
    <location>
        <begin position="125"/>
        <end position="313"/>
    </location>
</feature>
<dbReference type="Gene3D" id="3.40.630.30">
    <property type="match status" value="1"/>
</dbReference>
<dbReference type="EMBL" id="JACCBU010000001">
    <property type="protein sequence ID" value="NYE75223.1"/>
    <property type="molecule type" value="Genomic_DNA"/>
</dbReference>
<dbReference type="CDD" id="cd04301">
    <property type="entry name" value="NAT_SF"/>
    <property type="match status" value="1"/>
</dbReference>
<gene>
    <name evidence="3" type="ORF">BKA15_006552</name>
</gene>
<evidence type="ECO:0000256" key="1">
    <source>
        <dbReference type="SAM" id="MobiDB-lite"/>
    </source>
</evidence>
<dbReference type="RefSeq" id="WP_218871671.1">
    <property type="nucleotide sequence ID" value="NZ_JACCBU010000001.1"/>
</dbReference>
<dbReference type="InterPro" id="IPR015018">
    <property type="entry name" value="DUF1905"/>
</dbReference>
<dbReference type="Proteomes" id="UP000569914">
    <property type="component" value="Unassembled WGS sequence"/>
</dbReference>
<name>A0A7Y9LFU9_9ACTN</name>
<comment type="caution">
    <text evidence="3">The sequence shown here is derived from an EMBL/GenBank/DDBJ whole genome shotgun (WGS) entry which is preliminary data.</text>
</comment>
<protein>
    <submittedName>
        <fullName evidence="3">GNAT superfamily N-acetyltransferase</fullName>
    </submittedName>
</protein>
<dbReference type="GO" id="GO:0016747">
    <property type="term" value="F:acyltransferase activity, transferring groups other than amino-acyl groups"/>
    <property type="evidence" value="ECO:0007669"/>
    <property type="project" value="InterPro"/>
</dbReference>
<reference evidence="3 4" key="1">
    <citation type="submission" date="2020-07" db="EMBL/GenBank/DDBJ databases">
        <title>Sequencing the genomes of 1000 actinobacteria strains.</title>
        <authorList>
            <person name="Klenk H.-P."/>
        </authorList>
    </citation>
    <scope>NUCLEOTIDE SEQUENCE [LARGE SCALE GENOMIC DNA]</scope>
    <source>
        <strain evidence="3 4">DSM 22083</strain>
    </source>
</reference>
<evidence type="ECO:0000313" key="4">
    <source>
        <dbReference type="Proteomes" id="UP000569914"/>
    </source>
</evidence>
<dbReference type="Gene3D" id="2.40.30.100">
    <property type="entry name" value="AF2212/PG0164-like"/>
    <property type="match status" value="1"/>
</dbReference>
<dbReference type="AlphaFoldDB" id="A0A7Y9LFU9"/>
<proteinExistence type="predicted"/>
<evidence type="ECO:0000259" key="2">
    <source>
        <dbReference type="PROSITE" id="PS51186"/>
    </source>
</evidence>
<dbReference type="InterPro" id="IPR016181">
    <property type="entry name" value="Acyl_CoA_acyltransferase"/>
</dbReference>
<dbReference type="PROSITE" id="PS51186">
    <property type="entry name" value="GNAT"/>
    <property type="match status" value="1"/>
</dbReference>
<keyword evidence="4" id="KW-1185">Reference proteome</keyword>
<dbReference type="Pfam" id="PF08922">
    <property type="entry name" value="DUF1905"/>
    <property type="match status" value="1"/>
</dbReference>
<accession>A0A7Y9LFU9</accession>
<dbReference type="Pfam" id="PF00583">
    <property type="entry name" value="Acetyltransf_1"/>
    <property type="match status" value="1"/>
</dbReference>
<evidence type="ECO:0000313" key="3">
    <source>
        <dbReference type="EMBL" id="NYE75223.1"/>
    </source>
</evidence>
<feature type="compositionally biased region" description="Basic residues" evidence="1">
    <location>
        <begin position="98"/>
        <end position="111"/>
    </location>
</feature>
<dbReference type="SUPFAM" id="SSF141694">
    <property type="entry name" value="AF2212/PG0164-like"/>
    <property type="match status" value="1"/>
</dbReference>
<dbReference type="InterPro" id="IPR000182">
    <property type="entry name" value="GNAT_dom"/>
</dbReference>
<feature type="region of interest" description="Disordered" evidence="1">
    <location>
        <begin position="79"/>
        <end position="124"/>
    </location>
</feature>
<organism evidence="3 4">
    <name type="scientific">Microlunatus parietis</name>
    <dbReference type="NCBI Taxonomy" id="682979"/>
    <lineage>
        <taxon>Bacteria</taxon>
        <taxon>Bacillati</taxon>
        <taxon>Actinomycetota</taxon>
        <taxon>Actinomycetes</taxon>
        <taxon>Propionibacteriales</taxon>
        <taxon>Propionibacteriaceae</taxon>
        <taxon>Microlunatus</taxon>
    </lineage>
</organism>
<sequence>MEYEFSGEVVEWRGPSPYHFVPVPHRQASEIKAAAKAVSYGWGMLPTEVAIGSTRWKTSLYQKDDGYWLPLRDSVRKPLGLGPGDPVHVRLTPDLSPRKPRQPPAQRRRPPRPVGSREPVTDDQLRVVPANEASWDDLRAIFDTGGDPGRCWCQRFRMLPLESWASEGPDELAARLRDQTACGDRTASATSGLVGYLDGEPVGWCAVAPRSDHARLLRDFRIPWLGRTEDKTDPTVFALTCFVTRAGYRRRGISRILARAAVAFARDRGARALEGYPDFVDGGFVGTPATFLDAGFAEVSRPGPRRAVMRIDF</sequence>
<keyword evidence="3" id="KW-0808">Transferase</keyword>
<dbReference type="InterPro" id="IPR037079">
    <property type="entry name" value="AF2212/PG0164-like_sf"/>
</dbReference>
<dbReference type="SUPFAM" id="SSF55729">
    <property type="entry name" value="Acyl-CoA N-acyltransferases (Nat)"/>
    <property type="match status" value="1"/>
</dbReference>